<evidence type="ECO:0000313" key="3">
    <source>
        <dbReference type="Proteomes" id="UP000249402"/>
    </source>
</evidence>
<sequence>MDGSPPRLISSVLTEYWDPSDCSVPATHGSKWPLPLDPSPRSPPTPSSLPSQTPPGQSARQDHRR</sequence>
<protein>
    <submittedName>
        <fullName evidence="2">Uncharacterized protein</fullName>
    </submittedName>
</protein>
<keyword evidence="3" id="KW-1185">Reference proteome</keyword>
<proteinExistence type="predicted"/>
<accession>A0A395HC99</accession>
<dbReference type="RefSeq" id="XP_025579102.1">
    <property type="nucleotide sequence ID" value="XM_025718730.1"/>
</dbReference>
<dbReference type="AlphaFoldDB" id="A0A395HC99"/>
<dbReference type="Proteomes" id="UP000249402">
    <property type="component" value="Unassembled WGS sequence"/>
</dbReference>
<evidence type="ECO:0000256" key="1">
    <source>
        <dbReference type="SAM" id="MobiDB-lite"/>
    </source>
</evidence>
<dbReference type="GeneID" id="37223595"/>
<reference evidence="2 3" key="1">
    <citation type="submission" date="2018-02" db="EMBL/GenBank/DDBJ databases">
        <title>The genomes of Aspergillus section Nigri reveals drivers in fungal speciation.</title>
        <authorList>
            <consortium name="DOE Joint Genome Institute"/>
            <person name="Vesth T.C."/>
            <person name="Nybo J."/>
            <person name="Theobald S."/>
            <person name="Brandl J."/>
            <person name="Frisvad J.C."/>
            <person name="Nielsen K.F."/>
            <person name="Lyhne E.K."/>
            <person name="Kogle M.E."/>
            <person name="Kuo A."/>
            <person name="Riley R."/>
            <person name="Clum A."/>
            <person name="Nolan M."/>
            <person name="Lipzen A."/>
            <person name="Salamov A."/>
            <person name="Henrissat B."/>
            <person name="Wiebenga A."/>
            <person name="De vries R.P."/>
            <person name="Grigoriev I.V."/>
            <person name="Mortensen U.H."/>
            <person name="Andersen M.R."/>
            <person name="Baker S.E."/>
        </authorList>
    </citation>
    <scope>NUCLEOTIDE SEQUENCE [LARGE SCALE GENOMIC DNA]</scope>
    <source>
        <strain evidence="2 3">CBS 121593</strain>
    </source>
</reference>
<name>A0A395HC99_9EURO</name>
<gene>
    <name evidence="2" type="ORF">BO80DRAFT_422010</name>
</gene>
<feature type="region of interest" description="Disordered" evidence="1">
    <location>
        <begin position="22"/>
        <end position="65"/>
    </location>
</feature>
<feature type="compositionally biased region" description="Pro residues" evidence="1">
    <location>
        <begin position="35"/>
        <end position="47"/>
    </location>
</feature>
<dbReference type="VEuPathDB" id="FungiDB:BO80DRAFT_422010"/>
<dbReference type="EMBL" id="KZ824423">
    <property type="protein sequence ID" value="RAL04775.1"/>
    <property type="molecule type" value="Genomic_DNA"/>
</dbReference>
<organism evidence="2 3">
    <name type="scientific">Aspergillus ibericus CBS 121593</name>
    <dbReference type="NCBI Taxonomy" id="1448316"/>
    <lineage>
        <taxon>Eukaryota</taxon>
        <taxon>Fungi</taxon>
        <taxon>Dikarya</taxon>
        <taxon>Ascomycota</taxon>
        <taxon>Pezizomycotina</taxon>
        <taxon>Eurotiomycetes</taxon>
        <taxon>Eurotiomycetidae</taxon>
        <taxon>Eurotiales</taxon>
        <taxon>Aspergillaceae</taxon>
        <taxon>Aspergillus</taxon>
        <taxon>Aspergillus subgen. Circumdati</taxon>
    </lineage>
</organism>
<evidence type="ECO:0000313" key="2">
    <source>
        <dbReference type="EMBL" id="RAL04775.1"/>
    </source>
</evidence>